<proteinExistence type="predicted"/>
<dbReference type="InterPro" id="IPR013517">
    <property type="entry name" value="FG-GAP"/>
</dbReference>
<dbReference type="InterPro" id="IPR028994">
    <property type="entry name" value="Integrin_alpha_N"/>
</dbReference>
<dbReference type="PANTHER" id="PTHR46580">
    <property type="entry name" value="SENSOR KINASE-RELATED"/>
    <property type="match status" value="1"/>
</dbReference>
<feature type="chain" id="PRO_5043872261" evidence="2">
    <location>
        <begin position="35"/>
        <end position="306"/>
    </location>
</feature>
<dbReference type="Gene3D" id="2.115.10.10">
    <property type="entry name" value="Tachylectin 2"/>
    <property type="match status" value="2"/>
</dbReference>
<gene>
    <name evidence="3" type="ORF">OG398_06970</name>
</gene>
<feature type="signal peptide" evidence="2">
    <location>
        <begin position="1"/>
        <end position="34"/>
    </location>
</feature>
<dbReference type="AlphaFoldDB" id="A0AAU2VLY6"/>
<accession>A0AAU2VLY6</accession>
<dbReference type="PANTHER" id="PTHR46580:SF4">
    <property type="entry name" value="ATP_GTP-BINDING PROTEIN"/>
    <property type="match status" value="1"/>
</dbReference>
<reference evidence="3" key="1">
    <citation type="submission" date="2022-10" db="EMBL/GenBank/DDBJ databases">
        <title>The complete genomes of actinobacterial strains from the NBC collection.</title>
        <authorList>
            <person name="Joergensen T.S."/>
            <person name="Alvarez Arevalo M."/>
            <person name="Sterndorff E.B."/>
            <person name="Faurdal D."/>
            <person name="Vuksanovic O."/>
            <person name="Mourched A.-S."/>
            <person name="Charusanti P."/>
            <person name="Shaw S."/>
            <person name="Blin K."/>
            <person name="Weber T."/>
        </authorList>
    </citation>
    <scope>NUCLEOTIDE SEQUENCE</scope>
    <source>
        <strain evidence="3">NBC_00008</strain>
    </source>
</reference>
<dbReference type="Pfam" id="PF13517">
    <property type="entry name" value="FG-GAP_3"/>
    <property type="match status" value="1"/>
</dbReference>
<name>A0AAU2VLY6_9ACTN</name>
<evidence type="ECO:0000313" key="3">
    <source>
        <dbReference type="EMBL" id="WTW68026.1"/>
    </source>
</evidence>
<keyword evidence="1 2" id="KW-0732">Signal</keyword>
<protein>
    <submittedName>
        <fullName evidence="3">VCBS repeat-containing protein</fullName>
    </submittedName>
</protein>
<evidence type="ECO:0000256" key="1">
    <source>
        <dbReference type="ARBA" id="ARBA00022729"/>
    </source>
</evidence>
<dbReference type="SUPFAM" id="SSF69318">
    <property type="entry name" value="Integrin alpha N-terminal domain"/>
    <property type="match status" value="1"/>
</dbReference>
<organism evidence="3">
    <name type="scientific">Streptomyces sp. NBC_00008</name>
    <dbReference type="NCBI Taxonomy" id="2903610"/>
    <lineage>
        <taxon>Bacteria</taxon>
        <taxon>Bacillati</taxon>
        <taxon>Actinomycetota</taxon>
        <taxon>Actinomycetes</taxon>
        <taxon>Kitasatosporales</taxon>
        <taxon>Streptomycetaceae</taxon>
        <taxon>Streptomyces</taxon>
    </lineage>
</organism>
<sequence>MAETAGRIHRRTAARAAAAALTAGLVATGTAAVAADSPQPSAAAAKPAEAPAAAAAAAAVTPRFALYGANSAGTLYAYTGNGKGGLTARANKGSGWTGVSAILQVDNDNKANGYSEGLWFRETNGNVGFLKFEGEKPVKVGSGWNIYNKLVSPGNIGGAAAGDLLARDSKGDLYLYLGYGNGTVTKRLKAGYGWNIYTEIAGNGDLTGDGRNDIVARDKSGVLWLYKGTGSQKAPFAKRTKVGSGWNQYNRLVSTGDISGDGRTDLLARNAKGELYLYKGTGKAATPYQAKVKVGTSGWNSYKFLF</sequence>
<dbReference type="EMBL" id="CP108313">
    <property type="protein sequence ID" value="WTW68026.1"/>
    <property type="molecule type" value="Genomic_DNA"/>
</dbReference>
<evidence type="ECO:0000256" key="2">
    <source>
        <dbReference type="SAM" id="SignalP"/>
    </source>
</evidence>